<dbReference type="InterPro" id="IPR011712">
    <property type="entry name" value="Sig_transdc_His_kin_sub3_dim/P"/>
</dbReference>
<feature type="region of interest" description="Disordered" evidence="4">
    <location>
        <begin position="1"/>
        <end position="27"/>
    </location>
</feature>
<dbReference type="EMBL" id="CP042430">
    <property type="protein sequence ID" value="QEC49712.1"/>
    <property type="molecule type" value="Genomic_DNA"/>
</dbReference>
<dbReference type="GO" id="GO:0046983">
    <property type="term" value="F:protein dimerization activity"/>
    <property type="evidence" value="ECO:0007669"/>
    <property type="project" value="InterPro"/>
</dbReference>
<evidence type="ECO:0000259" key="6">
    <source>
        <dbReference type="Pfam" id="PF07730"/>
    </source>
</evidence>
<dbReference type="Pfam" id="PF07730">
    <property type="entry name" value="HisKA_3"/>
    <property type="match status" value="1"/>
</dbReference>
<keyword evidence="1" id="KW-0808">Transferase</keyword>
<feature type="domain" description="Histidine kinase/HSP90-like ATPase" evidence="5">
    <location>
        <begin position="255"/>
        <end position="341"/>
    </location>
</feature>
<dbReference type="InterPro" id="IPR036890">
    <property type="entry name" value="HATPase_C_sf"/>
</dbReference>
<dbReference type="OrthoDB" id="144293at2"/>
<reference evidence="7 8" key="1">
    <citation type="journal article" date="2018" name="J. Microbiol.">
        <title>Baekduia soli gen. nov., sp. nov., a novel bacterium isolated from the soil of Baekdu Mountain and proposal of a novel family name, Baekduiaceae fam. nov.</title>
        <authorList>
            <person name="An D.S."/>
            <person name="Siddiqi M.Z."/>
            <person name="Kim K.H."/>
            <person name="Yu H.S."/>
            <person name="Im W.T."/>
        </authorList>
    </citation>
    <scope>NUCLEOTIDE SEQUENCE [LARGE SCALE GENOMIC DNA]</scope>
    <source>
        <strain evidence="7 8">BR7-21</strain>
    </source>
</reference>
<sequence length="341" mass="35167">MTPQAVQRRSGRPPHQRGRADGVVRAPAAPDESLEALTERVLCDMVLRARSTAGVTAALRTALDALGPLLGRRSIAVEHAGAETVRWGEGHGAPGTAGTTLPGGARLTYGPAQAPPTAGQERALGRLAEVVGELLRTDASQQVTLAASCRAERARLAEQIHDEAIQLLFAAEMELGLAGAGAGPHAARAHELVARAQGSLRGLVDQAERAQADLLQGLDAMACDLEADFGCRIALHAAPGVRARTATLAAAEVATVVRLVRESALNALKHGATDRVAVVVRASAGDRLVVVVTDEGLGLSPSAEPSHGMRSLQCAMSACGGSFRIGPRPRGGTRVVATMPL</sequence>
<evidence type="ECO:0000256" key="4">
    <source>
        <dbReference type="SAM" id="MobiDB-lite"/>
    </source>
</evidence>
<dbReference type="CDD" id="cd16917">
    <property type="entry name" value="HATPase_UhpB-NarQ-NarX-like"/>
    <property type="match status" value="1"/>
</dbReference>
<protein>
    <submittedName>
        <fullName evidence="7">Uncharacterized protein</fullName>
    </submittedName>
</protein>
<evidence type="ECO:0000256" key="1">
    <source>
        <dbReference type="ARBA" id="ARBA00022679"/>
    </source>
</evidence>
<evidence type="ECO:0000256" key="2">
    <source>
        <dbReference type="ARBA" id="ARBA00022777"/>
    </source>
</evidence>
<gene>
    <name evidence="7" type="ORF">FSW04_20450</name>
</gene>
<dbReference type="RefSeq" id="WP_146922077.1">
    <property type="nucleotide sequence ID" value="NZ_CP042430.1"/>
</dbReference>
<keyword evidence="3" id="KW-0902">Two-component regulatory system</keyword>
<proteinExistence type="predicted"/>
<keyword evidence="2" id="KW-0418">Kinase</keyword>
<keyword evidence="8" id="KW-1185">Reference proteome</keyword>
<dbReference type="InterPro" id="IPR050482">
    <property type="entry name" value="Sensor_HK_TwoCompSys"/>
</dbReference>
<name>A0A5B8UAL7_9ACTN</name>
<evidence type="ECO:0000313" key="8">
    <source>
        <dbReference type="Proteomes" id="UP000321805"/>
    </source>
</evidence>
<dbReference type="AlphaFoldDB" id="A0A5B8UAL7"/>
<evidence type="ECO:0000259" key="5">
    <source>
        <dbReference type="Pfam" id="PF02518"/>
    </source>
</evidence>
<dbReference type="GO" id="GO:0000155">
    <property type="term" value="F:phosphorelay sensor kinase activity"/>
    <property type="evidence" value="ECO:0007669"/>
    <property type="project" value="InterPro"/>
</dbReference>
<dbReference type="InterPro" id="IPR003594">
    <property type="entry name" value="HATPase_dom"/>
</dbReference>
<dbReference type="Pfam" id="PF02518">
    <property type="entry name" value="HATPase_c"/>
    <property type="match status" value="1"/>
</dbReference>
<feature type="domain" description="Signal transduction histidine kinase subgroup 3 dimerisation and phosphoacceptor" evidence="6">
    <location>
        <begin position="152"/>
        <end position="209"/>
    </location>
</feature>
<dbReference type="KEGG" id="bsol:FSW04_20450"/>
<dbReference type="GO" id="GO:0016020">
    <property type="term" value="C:membrane"/>
    <property type="evidence" value="ECO:0007669"/>
    <property type="project" value="InterPro"/>
</dbReference>
<organism evidence="7 8">
    <name type="scientific">Baekduia soli</name>
    <dbReference type="NCBI Taxonomy" id="496014"/>
    <lineage>
        <taxon>Bacteria</taxon>
        <taxon>Bacillati</taxon>
        <taxon>Actinomycetota</taxon>
        <taxon>Thermoleophilia</taxon>
        <taxon>Solirubrobacterales</taxon>
        <taxon>Baekduiaceae</taxon>
        <taxon>Baekduia</taxon>
    </lineage>
</organism>
<dbReference type="Gene3D" id="3.30.565.10">
    <property type="entry name" value="Histidine kinase-like ATPase, C-terminal domain"/>
    <property type="match status" value="1"/>
</dbReference>
<evidence type="ECO:0000313" key="7">
    <source>
        <dbReference type="EMBL" id="QEC49712.1"/>
    </source>
</evidence>
<evidence type="ECO:0000256" key="3">
    <source>
        <dbReference type="ARBA" id="ARBA00023012"/>
    </source>
</evidence>
<dbReference type="SUPFAM" id="SSF55874">
    <property type="entry name" value="ATPase domain of HSP90 chaperone/DNA topoisomerase II/histidine kinase"/>
    <property type="match status" value="1"/>
</dbReference>
<accession>A0A5B8UAL7</accession>
<dbReference type="Proteomes" id="UP000321805">
    <property type="component" value="Chromosome"/>
</dbReference>
<dbReference type="PANTHER" id="PTHR24421">
    <property type="entry name" value="NITRATE/NITRITE SENSOR PROTEIN NARX-RELATED"/>
    <property type="match status" value="1"/>
</dbReference>